<protein>
    <submittedName>
        <fullName evidence="1">Putative trans-sialidase</fullName>
    </submittedName>
</protein>
<comment type="caution">
    <text evidence="1">The sequence shown here is derived from an EMBL/GenBank/DDBJ whole genome shotgun (WGS) entry which is preliminary data.</text>
</comment>
<dbReference type="GeneID" id="40330175"/>
<evidence type="ECO:0000313" key="1">
    <source>
        <dbReference type="EMBL" id="RNF02656.1"/>
    </source>
</evidence>
<proteinExistence type="predicted"/>
<sequence>MNTILLQALQHAGRSLKKGNHNEAESVIRSLRATNDPAAAENTIRILQSDVQQLDQDAAYVHFAAFRLLRFYLTRRRIVWGEYTKRLLNFFLDYVESKGEQIVTSTCRPVLSEVALDAAVTLKLSCADAEGYFDAMILSEVVTEVLSLLAEHQREVRTIFVRHVVMHLVEEFGLYHPSSKGRTKPLRFHRACRSAFECDGLVRLLDALLCCAGNAFAETARTVEALLQCLGTIMSWSAHNFFEDEVTEDACNDLFRVSGTLWHTLLLEGVSLPVGRVTIDSLLRRWYSECNLAGFFVHPLTIVELMQHFCGVTMELWNLFEKVNYTERFLSLACFMTRKLLAFVAQHDEVRTSLPLALSGIRNIVENMAEVFVVHDLLCYCVTELSFFAKTLIEFDSNFPDDAGIMAALDEALSCLFKISTMPSCQDAARGVISAAGIEVFNAFLSIKLSCTLSSGEAEHFSDTFTMSHVSLLGHLGRLDPGQAAVALCLALETLQQRDAGIEHQSGLERIQVQECLWLVLKVINAFMADSCEGEEVSIPSCFTGNIMLESHPVHKLISTLMIFMQELVPKLSVASPALVSALLEVFGTFMAVYVVTDENDGGGSYFFAHGVIALISCVLNSLRIFSFDEDVTLAGCRVLEISVRSKGVVSILQTSGLAEMAEDMVTCGQMFYEDVRGRIVGFWICCISAATFSERGLPVLETFDIGVSEFTSVDVNVCLERCSSLAGLFVSLQDSERLRVCFRSVMCLCDHVLSVSVCRFYEKEITIRATELILRLFLTCSVVLQGEETVWMIDKVRTTLDAVLKTLAEDPTWSTEGTEEEKHRLLKLLSRLFCEVSCWARLECTLPSELVGPLGASVISSLAVFLKLFNERSLSFPELRESVFVAFQLSAEAFTRDFVYHADSQVFLSTLLFALNGESVDFQRVGITVADTVVTYLRDSGLQDHVLFTRLLSTVLRGFVLGKLSLSLSLQLARSLTTLCGCLPLESVELVFMETTRLNSDPNVSAIMWEMMRAVQECVVSEGPSRQAALRSLDESIADSLGNIRTILLD</sequence>
<keyword evidence="2" id="KW-1185">Reference proteome</keyword>
<gene>
    <name evidence="1" type="ORF">TraAM80_06242</name>
</gene>
<dbReference type="RefSeq" id="XP_029237047.1">
    <property type="nucleotide sequence ID" value="XM_029383094.1"/>
</dbReference>
<dbReference type="OMA" id="DEMLSVW"/>
<name>A0A3R7MB24_TRYRA</name>
<dbReference type="AlphaFoldDB" id="A0A3R7MB24"/>
<dbReference type="Proteomes" id="UP000283634">
    <property type="component" value="Unassembled WGS sequence"/>
</dbReference>
<evidence type="ECO:0000313" key="2">
    <source>
        <dbReference type="Proteomes" id="UP000283634"/>
    </source>
</evidence>
<reference evidence="1 2" key="1">
    <citation type="journal article" date="2018" name="BMC Genomics">
        <title>Genomic comparison of Trypanosoma conorhini and Trypanosoma rangeli to Trypanosoma cruzi strains of high and low virulence.</title>
        <authorList>
            <person name="Bradwell K.R."/>
            <person name="Koparde V.N."/>
            <person name="Matveyev A.V."/>
            <person name="Serrano M.G."/>
            <person name="Alves J.M."/>
            <person name="Parikh H."/>
            <person name="Huang B."/>
            <person name="Lee V."/>
            <person name="Espinosa-Alvarez O."/>
            <person name="Ortiz P.A."/>
            <person name="Costa-Martins A.G."/>
            <person name="Teixeira M.M."/>
            <person name="Buck G.A."/>
        </authorList>
    </citation>
    <scope>NUCLEOTIDE SEQUENCE [LARGE SCALE GENOMIC DNA]</scope>
    <source>
        <strain evidence="1 2">AM80</strain>
    </source>
</reference>
<dbReference type="VEuPathDB" id="TriTrypDB:TRSC58_00589"/>
<dbReference type="EMBL" id="MKGL01000223">
    <property type="protein sequence ID" value="RNF02656.1"/>
    <property type="molecule type" value="Genomic_DNA"/>
</dbReference>
<accession>A0A3R7MB24</accession>
<dbReference type="OrthoDB" id="270594at2759"/>
<organism evidence="1 2">
    <name type="scientific">Trypanosoma rangeli</name>
    <dbReference type="NCBI Taxonomy" id="5698"/>
    <lineage>
        <taxon>Eukaryota</taxon>
        <taxon>Discoba</taxon>
        <taxon>Euglenozoa</taxon>
        <taxon>Kinetoplastea</taxon>
        <taxon>Metakinetoplastina</taxon>
        <taxon>Trypanosomatida</taxon>
        <taxon>Trypanosomatidae</taxon>
        <taxon>Trypanosoma</taxon>
        <taxon>Herpetosoma</taxon>
    </lineage>
</organism>